<dbReference type="EMBL" id="AM468377">
    <property type="protein sequence ID" value="CAN65917.1"/>
    <property type="molecule type" value="Genomic_DNA"/>
</dbReference>
<name>A5BRG4_VITVI</name>
<gene>
    <name evidence="1" type="ORF">VITISV_028777</name>
</gene>
<protein>
    <submittedName>
        <fullName evidence="1">Uncharacterized protein</fullName>
    </submittedName>
</protein>
<evidence type="ECO:0000313" key="1">
    <source>
        <dbReference type="EMBL" id="CAN65917.1"/>
    </source>
</evidence>
<organism evidence="1">
    <name type="scientific">Vitis vinifera</name>
    <name type="common">Grape</name>
    <dbReference type="NCBI Taxonomy" id="29760"/>
    <lineage>
        <taxon>Eukaryota</taxon>
        <taxon>Viridiplantae</taxon>
        <taxon>Streptophyta</taxon>
        <taxon>Embryophyta</taxon>
        <taxon>Tracheophyta</taxon>
        <taxon>Spermatophyta</taxon>
        <taxon>Magnoliopsida</taxon>
        <taxon>eudicotyledons</taxon>
        <taxon>Gunneridae</taxon>
        <taxon>Pentapetalae</taxon>
        <taxon>rosids</taxon>
        <taxon>Vitales</taxon>
        <taxon>Vitaceae</taxon>
        <taxon>Viteae</taxon>
        <taxon>Vitis</taxon>
    </lineage>
</organism>
<sequence length="81" mass="9115">MSSWGIRMELLRIATRGIAHSTRGGILSDRLSISADISHSDISQPDRRGGRFNFPGQTCPDPLIRYFTSGYLTAGWERRTF</sequence>
<accession>A5BRG4</accession>
<reference evidence="1" key="1">
    <citation type="journal article" date="2007" name="PLoS ONE">
        <title>The first genome sequence of an elite grapevine cultivar (Pinot noir Vitis vinifera L.): coping with a highly heterozygous genome.</title>
        <authorList>
            <person name="Velasco R."/>
            <person name="Zharkikh A."/>
            <person name="Troggio M."/>
            <person name="Cartwright D.A."/>
            <person name="Cestaro A."/>
            <person name="Pruss D."/>
            <person name="Pindo M."/>
            <person name="FitzGerald L.M."/>
            <person name="Vezzulli S."/>
            <person name="Reid J."/>
            <person name="Malacarne G."/>
            <person name="Iliev D."/>
            <person name="Coppola G."/>
            <person name="Wardell B."/>
            <person name="Micheletti D."/>
            <person name="Macalma T."/>
            <person name="Facci M."/>
            <person name="Mitchell J.T."/>
            <person name="Perazzolli M."/>
            <person name="Eldredge G."/>
            <person name="Gatto P."/>
            <person name="Oyzerski R."/>
            <person name="Moretto M."/>
            <person name="Gutin N."/>
            <person name="Stefanini M."/>
            <person name="Chen Y."/>
            <person name="Segala C."/>
            <person name="Davenport C."/>
            <person name="Dematte L."/>
            <person name="Mraz A."/>
            <person name="Battilana J."/>
            <person name="Stormo K."/>
            <person name="Costa F."/>
            <person name="Tao Q."/>
            <person name="Si-Ammour A."/>
            <person name="Harkins T."/>
            <person name="Lackey A."/>
            <person name="Perbost C."/>
            <person name="Taillon B."/>
            <person name="Stella A."/>
            <person name="Solovyev V."/>
            <person name="Fawcett J.A."/>
            <person name="Sterck L."/>
            <person name="Vandepoele K."/>
            <person name="Grando S.M."/>
            <person name="Toppo S."/>
            <person name="Moser C."/>
            <person name="Lanchbury J."/>
            <person name="Bogden R."/>
            <person name="Skolnick M."/>
            <person name="Sgaramella V."/>
            <person name="Bhatnagar S.K."/>
            <person name="Fontana P."/>
            <person name="Gutin A."/>
            <person name="Van de Peer Y."/>
            <person name="Salamini F."/>
            <person name="Viola R."/>
        </authorList>
    </citation>
    <scope>NUCLEOTIDE SEQUENCE</scope>
</reference>
<dbReference type="AlphaFoldDB" id="A5BRG4"/>
<proteinExistence type="predicted"/>